<evidence type="ECO:0000256" key="3">
    <source>
        <dbReference type="ARBA" id="ARBA00023210"/>
    </source>
</evidence>
<accession>A0ABQ0QHT2</accession>
<keyword evidence="4 6" id="KW-0131">Cell cycle</keyword>
<dbReference type="SUPFAM" id="SSF63848">
    <property type="entry name" value="Cell-division inhibitor MinC, C-terminal domain"/>
    <property type="match status" value="1"/>
</dbReference>
<feature type="domain" description="Septum formation inhibitor MinC C-terminal" evidence="8">
    <location>
        <begin position="140"/>
        <end position="240"/>
    </location>
</feature>
<dbReference type="Pfam" id="PF05209">
    <property type="entry name" value="MinC_N"/>
    <property type="match status" value="1"/>
</dbReference>
<dbReference type="InterPro" id="IPR036145">
    <property type="entry name" value="MinC_C_sf"/>
</dbReference>
<comment type="caution">
    <text evidence="10">The sequence shown here is derived from an EMBL/GenBank/DDBJ whole genome shotgun (WGS) entry which is preliminary data.</text>
</comment>
<comment type="subunit">
    <text evidence="6">Interacts with MinD and FtsZ.</text>
</comment>
<evidence type="ECO:0000256" key="7">
    <source>
        <dbReference type="SAM" id="MobiDB-lite"/>
    </source>
</evidence>
<keyword evidence="2 6" id="KW-0132">Cell division</keyword>
<dbReference type="Gene3D" id="2.160.20.70">
    <property type="match status" value="1"/>
</dbReference>
<gene>
    <name evidence="6" type="primary">minC</name>
    <name evidence="10" type="ORF">AA106556_0719</name>
</gene>
<keyword evidence="3 6" id="KW-0717">Septation</keyword>
<feature type="domain" description="Septum formation inhibitor MinC N-terminal" evidence="9">
    <location>
        <begin position="23"/>
        <end position="86"/>
    </location>
</feature>
<reference evidence="10" key="1">
    <citation type="submission" date="2013-04" db="EMBL/GenBank/DDBJ databases">
        <title>The genome sequencing project of 58 acetic acid bacteria.</title>
        <authorList>
            <person name="Okamoto-Kainuma A."/>
            <person name="Ishikawa M."/>
            <person name="Umino S."/>
            <person name="Koizumi Y."/>
            <person name="Shiwa Y."/>
            <person name="Yoshikawa H."/>
            <person name="Matsutani M."/>
            <person name="Matsushita K."/>
        </authorList>
    </citation>
    <scope>NUCLEOTIDE SEQUENCE</scope>
    <source>
        <strain evidence="10">NBRC 106556</strain>
    </source>
</reference>
<evidence type="ECO:0000313" key="11">
    <source>
        <dbReference type="Proteomes" id="UP001062443"/>
    </source>
</evidence>
<organism evidence="10 11">
    <name type="scientific">Neokomagataea tanensis NBRC 106556</name>
    <dbReference type="NCBI Taxonomy" id="1223519"/>
    <lineage>
        <taxon>Bacteria</taxon>
        <taxon>Pseudomonadati</taxon>
        <taxon>Pseudomonadota</taxon>
        <taxon>Alphaproteobacteria</taxon>
        <taxon>Acetobacterales</taxon>
        <taxon>Acetobacteraceae</taxon>
        <taxon>Neokomagataea</taxon>
    </lineage>
</organism>
<dbReference type="PANTHER" id="PTHR34108">
    <property type="entry name" value="SEPTUM SITE-DETERMINING PROTEIN MINC"/>
    <property type="match status" value="1"/>
</dbReference>
<protein>
    <recommendedName>
        <fullName evidence="6">Probable septum site-determining protein MinC</fullName>
    </recommendedName>
</protein>
<dbReference type="NCBIfam" id="TIGR01222">
    <property type="entry name" value="minC"/>
    <property type="match status" value="1"/>
</dbReference>
<evidence type="ECO:0000256" key="6">
    <source>
        <dbReference type="HAMAP-Rule" id="MF_00267"/>
    </source>
</evidence>
<evidence type="ECO:0000313" key="10">
    <source>
        <dbReference type="EMBL" id="GBR45293.1"/>
    </source>
</evidence>
<dbReference type="Pfam" id="PF03775">
    <property type="entry name" value="MinC_C"/>
    <property type="match status" value="1"/>
</dbReference>
<comment type="similarity">
    <text evidence="1 6">Belongs to the MinC family.</text>
</comment>
<dbReference type="InterPro" id="IPR013033">
    <property type="entry name" value="MinC"/>
</dbReference>
<dbReference type="InterPro" id="IPR016098">
    <property type="entry name" value="CAP/MinC_C"/>
</dbReference>
<dbReference type="RefSeq" id="WP_068169683.1">
    <property type="nucleotide sequence ID" value="NZ_BAQB01000005.1"/>
</dbReference>
<dbReference type="Gene3D" id="3.30.70.260">
    <property type="match status" value="1"/>
</dbReference>
<evidence type="ECO:0000256" key="1">
    <source>
        <dbReference type="ARBA" id="ARBA00006291"/>
    </source>
</evidence>
<evidence type="ECO:0000259" key="8">
    <source>
        <dbReference type="Pfam" id="PF03775"/>
    </source>
</evidence>
<comment type="function">
    <text evidence="5 6">Cell division inhibitor that blocks the formation of polar Z ring septums. Rapidly oscillates between the poles of the cell to destabilize FtsZ filaments that have formed before they mature into polar Z rings. Prevents FtsZ polymerization.</text>
</comment>
<name>A0ABQ0QHT2_9PROT</name>
<dbReference type="EMBL" id="BAQB01000005">
    <property type="protein sequence ID" value="GBR45293.1"/>
    <property type="molecule type" value="Genomic_DNA"/>
</dbReference>
<evidence type="ECO:0000259" key="9">
    <source>
        <dbReference type="Pfam" id="PF05209"/>
    </source>
</evidence>
<evidence type="ECO:0000256" key="5">
    <source>
        <dbReference type="ARBA" id="ARBA00025606"/>
    </source>
</evidence>
<evidence type="ECO:0000256" key="4">
    <source>
        <dbReference type="ARBA" id="ARBA00023306"/>
    </source>
</evidence>
<dbReference type="HAMAP" id="MF_00267">
    <property type="entry name" value="MinC"/>
    <property type="match status" value="1"/>
</dbReference>
<dbReference type="InterPro" id="IPR007874">
    <property type="entry name" value="MinC_N"/>
</dbReference>
<proteinExistence type="inferred from homology"/>
<evidence type="ECO:0000256" key="2">
    <source>
        <dbReference type="ARBA" id="ARBA00022618"/>
    </source>
</evidence>
<feature type="compositionally biased region" description="Polar residues" evidence="7">
    <location>
        <begin position="125"/>
        <end position="135"/>
    </location>
</feature>
<dbReference type="InterPro" id="IPR005526">
    <property type="entry name" value="Septum_form_inhib_MinC_C"/>
</dbReference>
<dbReference type="PANTHER" id="PTHR34108:SF1">
    <property type="entry name" value="SEPTUM SITE-DETERMINING PROTEIN MINC"/>
    <property type="match status" value="1"/>
</dbReference>
<dbReference type="Proteomes" id="UP001062443">
    <property type="component" value="Unassembled WGS sequence"/>
</dbReference>
<sequence>MSQSPPPKTETTPALRIRARGRSFLALVLSPEAPLNHWLNGLDQQIARSGTLFNGKPIILDLGLLSSDTPDLSNFQNALIERGLRIIGIEGGDPTWPAVATWDWPAALDGGKPSGPVELPDAPTQEPTLSPTTQPGKTLIVEDAVRSGQRIQNLDGDVVVLGAVSSGAEIIAAGSIHIYGALRGRAIAGIMEHANARIFAQKMEAELLAIDGFYTTADELEATFLGQSAYALLVNDHITLRTL</sequence>
<feature type="region of interest" description="Disordered" evidence="7">
    <location>
        <begin position="110"/>
        <end position="135"/>
    </location>
</feature>
<keyword evidence="11" id="KW-1185">Reference proteome</keyword>